<reference evidence="2" key="2">
    <citation type="submission" date="2023-03" db="EMBL/GenBank/DDBJ databases">
        <authorList>
            <person name="Inwood S.N."/>
            <person name="Skelly J.G."/>
            <person name="Guhlin J."/>
            <person name="Harrop T.W.R."/>
            <person name="Goldson S.G."/>
            <person name="Dearden P.K."/>
        </authorList>
    </citation>
    <scope>NUCLEOTIDE SEQUENCE</scope>
    <source>
        <strain evidence="2">Lincoln</strain>
        <tissue evidence="2">Whole body</tissue>
    </source>
</reference>
<proteinExistence type="predicted"/>
<dbReference type="EMBL" id="JAQQBR010000226">
    <property type="protein sequence ID" value="KAK0171476.1"/>
    <property type="molecule type" value="Genomic_DNA"/>
</dbReference>
<feature type="non-terminal residue" evidence="2">
    <location>
        <position position="1"/>
    </location>
</feature>
<sequence>KQLHLEKILDEEIGEYEDLSSSNNSTKNAVWTREATLEDLKDFNIQMTEDQLLISCLPQFRLKMLKKRQNEETTSTTENPESKKTKFQEASCSKEKEIPNNSSQSYAKSVVCDKKKVLFANIFFVLLQESSYNGDLRKIRASCKDPGSPQ</sequence>
<comment type="caution">
    <text evidence="2">The sequence shown here is derived from an EMBL/GenBank/DDBJ whole genome shotgun (WGS) entry which is preliminary data.</text>
</comment>
<keyword evidence="3" id="KW-1185">Reference proteome</keyword>
<accession>A0AA39KS18</accession>
<feature type="compositionally biased region" description="Basic and acidic residues" evidence="1">
    <location>
        <begin position="80"/>
        <end position="98"/>
    </location>
</feature>
<reference evidence="2" key="1">
    <citation type="journal article" date="2023" name="bioRxiv">
        <title>Scaffold-level genome assemblies of two parasitoid biocontrol wasps reveal the parthenogenesis mechanism and an associated novel virus.</title>
        <authorList>
            <person name="Inwood S."/>
            <person name="Skelly J."/>
            <person name="Guhlin J."/>
            <person name="Harrop T."/>
            <person name="Goldson S."/>
            <person name="Dearden P."/>
        </authorList>
    </citation>
    <scope>NUCLEOTIDE SEQUENCE</scope>
    <source>
        <strain evidence="2">Lincoln</strain>
        <tissue evidence="2">Whole body</tissue>
    </source>
</reference>
<dbReference type="Proteomes" id="UP001168972">
    <property type="component" value="Unassembled WGS sequence"/>
</dbReference>
<gene>
    <name evidence="2" type="ORF">PV327_011241</name>
</gene>
<protein>
    <submittedName>
        <fullName evidence="2">Uncharacterized protein</fullName>
    </submittedName>
</protein>
<evidence type="ECO:0000313" key="3">
    <source>
        <dbReference type="Proteomes" id="UP001168972"/>
    </source>
</evidence>
<name>A0AA39KS18_MICHY</name>
<evidence type="ECO:0000313" key="2">
    <source>
        <dbReference type="EMBL" id="KAK0171476.1"/>
    </source>
</evidence>
<dbReference type="AlphaFoldDB" id="A0AA39KS18"/>
<organism evidence="2 3">
    <name type="scientific">Microctonus hyperodae</name>
    <name type="common">Parasitoid wasp</name>
    <dbReference type="NCBI Taxonomy" id="165561"/>
    <lineage>
        <taxon>Eukaryota</taxon>
        <taxon>Metazoa</taxon>
        <taxon>Ecdysozoa</taxon>
        <taxon>Arthropoda</taxon>
        <taxon>Hexapoda</taxon>
        <taxon>Insecta</taxon>
        <taxon>Pterygota</taxon>
        <taxon>Neoptera</taxon>
        <taxon>Endopterygota</taxon>
        <taxon>Hymenoptera</taxon>
        <taxon>Apocrita</taxon>
        <taxon>Ichneumonoidea</taxon>
        <taxon>Braconidae</taxon>
        <taxon>Euphorinae</taxon>
        <taxon>Microctonus</taxon>
    </lineage>
</organism>
<evidence type="ECO:0000256" key="1">
    <source>
        <dbReference type="SAM" id="MobiDB-lite"/>
    </source>
</evidence>
<feature type="region of interest" description="Disordered" evidence="1">
    <location>
        <begin position="68"/>
        <end position="103"/>
    </location>
</feature>